<dbReference type="InterPro" id="IPR015947">
    <property type="entry name" value="PUA-like_sf"/>
</dbReference>
<keyword evidence="3" id="KW-1185">Reference proteome</keyword>
<gene>
    <name evidence="2" type="ORF">DSM00_1446</name>
</gene>
<accession>A0A4Q0PAH1</accession>
<protein>
    <recommendedName>
        <fullName evidence="1">Lon N-terminal domain-containing protein</fullName>
    </recommendedName>
</protein>
<organism evidence="2 3">
    <name type="scientific">Leeuwenhoekiella aequorea</name>
    <dbReference type="NCBI Taxonomy" id="283736"/>
    <lineage>
        <taxon>Bacteria</taxon>
        <taxon>Pseudomonadati</taxon>
        <taxon>Bacteroidota</taxon>
        <taxon>Flavobacteriia</taxon>
        <taxon>Flavobacteriales</taxon>
        <taxon>Flavobacteriaceae</taxon>
        <taxon>Leeuwenhoekiella</taxon>
    </lineage>
</organism>
<proteinExistence type="predicted"/>
<dbReference type="Gene3D" id="2.30.130.40">
    <property type="entry name" value="LON domain-like"/>
    <property type="match status" value="1"/>
</dbReference>
<sequence>MTSTLAMFPLEMVVFPEERLALHIFEDRYQQLVNDCEQHEITFGIPAYIEKTLAYGTEVKLVKVDKKYSSGASDVVCEGIRVFKILDFQPTLSDRLYAGAEVQFLDDIKNGTTNQKLLFIKLVLRLYEALQVEAPVFLADEVTSFSFAHKLGLSIEQELKLIKMEKEADRYIYLIDHLSATIPMVEEINRTRRLIELNGHFKNFNPLDFTDYTLGDIE</sequence>
<dbReference type="OrthoDB" id="25394at2"/>
<dbReference type="EMBL" id="QOVM01000002">
    <property type="protein sequence ID" value="RXG23830.1"/>
    <property type="molecule type" value="Genomic_DNA"/>
</dbReference>
<dbReference type="SUPFAM" id="SSF88697">
    <property type="entry name" value="PUA domain-like"/>
    <property type="match status" value="1"/>
</dbReference>
<reference evidence="2 3" key="1">
    <citation type="submission" date="2018-07" db="EMBL/GenBank/DDBJ databases">
        <title>Leeuwenhoekiella genomics.</title>
        <authorList>
            <person name="Tahon G."/>
            <person name="Willems A."/>
        </authorList>
    </citation>
    <scope>NUCLEOTIDE SEQUENCE [LARGE SCALE GENOMIC DNA]</scope>
    <source>
        <strain evidence="2 3">LMG 22550</strain>
    </source>
</reference>
<dbReference type="SMART" id="SM00464">
    <property type="entry name" value="LON"/>
    <property type="match status" value="1"/>
</dbReference>
<dbReference type="InterPro" id="IPR003111">
    <property type="entry name" value="Lon_prtase_N"/>
</dbReference>
<dbReference type="RefSeq" id="WP_128757330.1">
    <property type="nucleotide sequence ID" value="NZ_QOVM01000002.1"/>
</dbReference>
<dbReference type="InterPro" id="IPR046336">
    <property type="entry name" value="Lon_prtase_N_sf"/>
</dbReference>
<evidence type="ECO:0000313" key="3">
    <source>
        <dbReference type="Proteomes" id="UP000289238"/>
    </source>
</evidence>
<evidence type="ECO:0000313" key="2">
    <source>
        <dbReference type="EMBL" id="RXG23830.1"/>
    </source>
</evidence>
<feature type="domain" description="Lon N-terminal" evidence="1">
    <location>
        <begin position="4"/>
        <end position="180"/>
    </location>
</feature>
<name>A0A4Q0PAH1_9FLAO</name>
<dbReference type="Proteomes" id="UP000289238">
    <property type="component" value="Unassembled WGS sequence"/>
</dbReference>
<dbReference type="AlphaFoldDB" id="A0A4Q0PAH1"/>
<comment type="caution">
    <text evidence="2">The sequence shown here is derived from an EMBL/GenBank/DDBJ whole genome shotgun (WGS) entry which is preliminary data.</text>
</comment>
<dbReference type="Pfam" id="PF02190">
    <property type="entry name" value="LON_substr_bdg"/>
    <property type="match status" value="1"/>
</dbReference>
<evidence type="ECO:0000259" key="1">
    <source>
        <dbReference type="SMART" id="SM00464"/>
    </source>
</evidence>